<dbReference type="GO" id="GO:0005886">
    <property type="term" value="C:plasma membrane"/>
    <property type="evidence" value="ECO:0007669"/>
    <property type="project" value="UniProtKB-SubCell"/>
</dbReference>
<keyword evidence="5 8" id="KW-1133">Transmembrane helix</keyword>
<comment type="caution">
    <text evidence="10">The sequence shown here is derived from an EMBL/GenBank/DDBJ whole genome shotgun (WGS) entry which is preliminary data.</text>
</comment>
<dbReference type="OrthoDB" id="1916348at2759"/>
<dbReference type="AlphaFoldDB" id="A0A6G1E1P6"/>
<dbReference type="GO" id="GO:0006865">
    <property type="term" value="P:amino acid transport"/>
    <property type="evidence" value="ECO:0007669"/>
    <property type="project" value="UniProtKB-KW"/>
</dbReference>
<feature type="domain" description="Amino acid transporter transmembrane" evidence="9">
    <location>
        <begin position="3"/>
        <end position="74"/>
    </location>
</feature>
<feature type="region of interest" description="Disordered" evidence="7">
    <location>
        <begin position="128"/>
        <end position="152"/>
    </location>
</feature>
<reference evidence="10 11" key="1">
    <citation type="submission" date="2019-11" db="EMBL/GenBank/DDBJ databases">
        <title>Whole genome sequence of Oryza granulata.</title>
        <authorList>
            <person name="Li W."/>
        </authorList>
    </citation>
    <scope>NUCLEOTIDE SEQUENCE [LARGE SCALE GENOMIC DNA]</scope>
    <source>
        <strain evidence="11">cv. Menghai</strain>
        <tissue evidence="10">Leaf</tissue>
    </source>
</reference>
<evidence type="ECO:0000313" key="11">
    <source>
        <dbReference type="Proteomes" id="UP000479710"/>
    </source>
</evidence>
<evidence type="ECO:0000256" key="8">
    <source>
        <dbReference type="SAM" id="Phobius"/>
    </source>
</evidence>
<evidence type="ECO:0000256" key="3">
    <source>
        <dbReference type="ARBA" id="ARBA00022692"/>
    </source>
</evidence>
<sequence>MQKVMQKTTALSVVATLAFYELCGWMGYAAFGNSAPDNLLTGFGFYEPFWLVDLANAAIVVHLVGACQVYCQVPAHLRLRRALGGAPVAMGVTMGTPMVLPAKLPTDTPMVHGDQNLLLVTKQAEGHDYGDTTSRSKASSSSSCAWPSNRDI</sequence>
<keyword evidence="11" id="KW-1185">Reference proteome</keyword>
<evidence type="ECO:0000256" key="2">
    <source>
        <dbReference type="ARBA" id="ARBA00022448"/>
    </source>
</evidence>
<evidence type="ECO:0000313" key="10">
    <source>
        <dbReference type="EMBL" id="KAF0918324.1"/>
    </source>
</evidence>
<dbReference type="PANTHER" id="PTHR48017">
    <property type="entry name" value="OS05G0424000 PROTEIN-RELATED"/>
    <property type="match status" value="1"/>
</dbReference>
<dbReference type="InterPro" id="IPR013057">
    <property type="entry name" value="AA_transpt_TM"/>
</dbReference>
<evidence type="ECO:0000259" key="9">
    <source>
        <dbReference type="Pfam" id="PF01490"/>
    </source>
</evidence>
<dbReference type="Pfam" id="PF01490">
    <property type="entry name" value="Aa_trans"/>
    <property type="match status" value="1"/>
</dbReference>
<feature type="transmembrane region" description="Helical" evidence="8">
    <location>
        <begin position="48"/>
        <end position="71"/>
    </location>
</feature>
<name>A0A6G1E1P6_9ORYZ</name>
<evidence type="ECO:0000256" key="1">
    <source>
        <dbReference type="ARBA" id="ARBA00004651"/>
    </source>
</evidence>
<organism evidence="10 11">
    <name type="scientific">Oryza meyeriana var. granulata</name>
    <dbReference type="NCBI Taxonomy" id="110450"/>
    <lineage>
        <taxon>Eukaryota</taxon>
        <taxon>Viridiplantae</taxon>
        <taxon>Streptophyta</taxon>
        <taxon>Embryophyta</taxon>
        <taxon>Tracheophyta</taxon>
        <taxon>Spermatophyta</taxon>
        <taxon>Magnoliopsida</taxon>
        <taxon>Liliopsida</taxon>
        <taxon>Poales</taxon>
        <taxon>Poaceae</taxon>
        <taxon>BOP clade</taxon>
        <taxon>Oryzoideae</taxon>
        <taxon>Oryzeae</taxon>
        <taxon>Oryzinae</taxon>
        <taxon>Oryza</taxon>
        <taxon>Oryza meyeriana</taxon>
    </lineage>
</organism>
<gene>
    <name evidence="10" type="ORF">E2562_023395</name>
</gene>
<evidence type="ECO:0000256" key="4">
    <source>
        <dbReference type="ARBA" id="ARBA00022970"/>
    </source>
</evidence>
<dbReference type="Proteomes" id="UP000479710">
    <property type="component" value="Unassembled WGS sequence"/>
</dbReference>
<keyword evidence="3 8" id="KW-0812">Transmembrane</keyword>
<evidence type="ECO:0000256" key="5">
    <source>
        <dbReference type="ARBA" id="ARBA00022989"/>
    </source>
</evidence>
<keyword evidence="4" id="KW-0029">Amino-acid transport</keyword>
<accession>A0A6G1E1P6</accession>
<evidence type="ECO:0000256" key="7">
    <source>
        <dbReference type="SAM" id="MobiDB-lite"/>
    </source>
</evidence>
<comment type="subcellular location">
    <subcellularLocation>
        <location evidence="1">Cell membrane</location>
        <topology evidence="1">Multi-pass membrane protein</topology>
    </subcellularLocation>
</comment>
<proteinExistence type="predicted"/>
<dbReference type="EMBL" id="SPHZ02000005">
    <property type="protein sequence ID" value="KAF0918324.1"/>
    <property type="molecule type" value="Genomic_DNA"/>
</dbReference>
<evidence type="ECO:0000256" key="6">
    <source>
        <dbReference type="ARBA" id="ARBA00023136"/>
    </source>
</evidence>
<protein>
    <recommendedName>
        <fullName evidence="9">Amino acid transporter transmembrane domain-containing protein</fullName>
    </recommendedName>
</protein>
<keyword evidence="2" id="KW-0813">Transport</keyword>
<keyword evidence="6 8" id="KW-0472">Membrane</keyword>